<evidence type="ECO:0000256" key="5">
    <source>
        <dbReference type="ARBA" id="ARBA00022833"/>
    </source>
</evidence>
<evidence type="ECO:0000256" key="4">
    <source>
        <dbReference type="ARBA" id="ARBA00022771"/>
    </source>
</evidence>
<feature type="compositionally biased region" description="Polar residues" evidence="8">
    <location>
        <begin position="799"/>
        <end position="812"/>
    </location>
</feature>
<dbReference type="OrthoDB" id="654211at2759"/>
<dbReference type="InterPro" id="IPR007219">
    <property type="entry name" value="XnlR_reg_dom"/>
</dbReference>
<dbReference type="PANTHER" id="PTHR40626:SF10">
    <property type="entry name" value="C2H2-TYPE DOMAIN-CONTAINING PROTEIN"/>
    <property type="match status" value="1"/>
</dbReference>
<dbReference type="PROSITE" id="PS50157">
    <property type="entry name" value="ZINC_FINGER_C2H2_2"/>
    <property type="match status" value="2"/>
</dbReference>
<dbReference type="GO" id="GO:0000785">
    <property type="term" value="C:chromatin"/>
    <property type="evidence" value="ECO:0007669"/>
    <property type="project" value="TreeGrafter"/>
</dbReference>
<dbReference type="AlphaFoldDB" id="A0A507AGL9"/>
<dbReference type="Pfam" id="PF04082">
    <property type="entry name" value="Fungal_trans"/>
    <property type="match status" value="1"/>
</dbReference>
<dbReference type="Gene3D" id="3.30.160.60">
    <property type="entry name" value="Classic Zinc Finger"/>
    <property type="match status" value="2"/>
</dbReference>
<dbReference type="InParanoid" id="A0A507AGL9"/>
<dbReference type="STRING" id="1093900.A0A507AGL9"/>
<proteinExistence type="predicted"/>
<keyword evidence="6" id="KW-0539">Nucleus</keyword>
<dbReference type="EMBL" id="SKBQ01000082">
    <property type="protein sequence ID" value="TPX07982.1"/>
    <property type="molecule type" value="Genomic_DNA"/>
</dbReference>
<feature type="compositionally biased region" description="Basic and acidic residues" evidence="8">
    <location>
        <begin position="103"/>
        <end position="122"/>
    </location>
</feature>
<evidence type="ECO:0000256" key="2">
    <source>
        <dbReference type="ARBA" id="ARBA00022723"/>
    </source>
</evidence>
<comment type="subcellular location">
    <subcellularLocation>
        <location evidence="1">Nucleus</location>
    </subcellularLocation>
</comment>
<feature type="domain" description="C2H2-type" evidence="9">
    <location>
        <begin position="52"/>
        <end position="80"/>
    </location>
</feature>
<reference evidence="10 11" key="1">
    <citation type="submission" date="2019-06" db="EMBL/GenBank/DDBJ databases">
        <title>Draft genome sequence of the filamentous fungus Phialemoniopsis curvata isolated from diesel fuel.</title>
        <authorList>
            <person name="Varaljay V.A."/>
            <person name="Lyon W.J."/>
            <person name="Crouch A.L."/>
            <person name="Drake C.E."/>
            <person name="Hollomon J.M."/>
            <person name="Nadeau L.J."/>
            <person name="Nunn H.S."/>
            <person name="Stevenson B.S."/>
            <person name="Bojanowski C.L."/>
            <person name="Crookes-Goodson W.J."/>
        </authorList>
    </citation>
    <scope>NUCLEOTIDE SEQUENCE [LARGE SCALE GENOMIC DNA]</scope>
    <source>
        <strain evidence="10 11">D216</strain>
    </source>
</reference>
<evidence type="ECO:0000256" key="7">
    <source>
        <dbReference type="PROSITE-ProRule" id="PRU00042"/>
    </source>
</evidence>
<dbReference type="Proteomes" id="UP000319257">
    <property type="component" value="Unassembled WGS sequence"/>
</dbReference>
<dbReference type="Pfam" id="PF00096">
    <property type="entry name" value="zf-C2H2"/>
    <property type="match status" value="1"/>
</dbReference>
<dbReference type="GO" id="GO:0005634">
    <property type="term" value="C:nucleus"/>
    <property type="evidence" value="ECO:0007669"/>
    <property type="project" value="UniProtKB-SubCell"/>
</dbReference>
<dbReference type="GO" id="GO:0006351">
    <property type="term" value="P:DNA-templated transcription"/>
    <property type="evidence" value="ECO:0007669"/>
    <property type="project" value="InterPro"/>
</dbReference>
<dbReference type="PROSITE" id="PS00028">
    <property type="entry name" value="ZINC_FINGER_C2H2_1"/>
    <property type="match status" value="2"/>
</dbReference>
<dbReference type="GeneID" id="41977760"/>
<keyword evidence="4 7" id="KW-0863">Zinc-finger</keyword>
<feature type="region of interest" description="Disordered" evidence="8">
    <location>
        <begin position="792"/>
        <end position="812"/>
    </location>
</feature>
<keyword evidence="3" id="KW-0677">Repeat</keyword>
<dbReference type="InterPro" id="IPR013087">
    <property type="entry name" value="Znf_C2H2_type"/>
</dbReference>
<feature type="compositionally biased region" description="Basic and acidic residues" evidence="8">
    <location>
        <begin position="72"/>
        <end position="85"/>
    </location>
</feature>
<name>A0A507AGL9_9PEZI</name>
<feature type="domain" description="C2H2-type" evidence="9">
    <location>
        <begin position="24"/>
        <end position="51"/>
    </location>
</feature>
<dbReference type="GO" id="GO:0008270">
    <property type="term" value="F:zinc ion binding"/>
    <property type="evidence" value="ECO:0007669"/>
    <property type="project" value="UniProtKB-KW"/>
</dbReference>
<evidence type="ECO:0000256" key="1">
    <source>
        <dbReference type="ARBA" id="ARBA00004123"/>
    </source>
</evidence>
<evidence type="ECO:0000256" key="8">
    <source>
        <dbReference type="SAM" id="MobiDB-lite"/>
    </source>
</evidence>
<accession>A0A507AGL9</accession>
<dbReference type="SMART" id="SM00355">
    <property type="entry name" value="ZnF_C2H2"/>
    <property type="match status" value="2"/>
</dbReference>
<dbReference type="GO" id="GO:0000981">
    <property type="term" value="F:DNA-binding transcription factor activity, RNA polymerase II-specific"/>
    <property type="evidence" value="ECO:0007669"/>
    <property type="project" value="InterPro"/>
</dbReference>
<gene>
    <name evidence="10" type="ORF">E0L32_010313</name>
</gene>
<keyword evidence="11" id="KW-1185">Reference proteome</keyword>
<dbReference type="InterPro" id="IPR036236">
    <property type="entry name" value="Znf_C2H2_sf"/>
</dbReference>
<keyword evidence="2" id="KW-0479">Metal-binding</keyword>
<dbReference type="SUPFAM" id="SSF57667">
    <property type="entry name" value="beta-beta-alpha zinc fingers"/>
    <property type="match status" value="1"/>
</dbReference>
<keyword evidence="5" id="KW-0862">Zinc</keyword>
<dbReference type="RefSeq" id="XP_030989693.1">
    <property type="nucleotide sequence ID" value="XM_031132917.1"/>
</dbReference>
<dbReference type="FunFam" id="3.30.160.60:FF:000100">
    <property type="entry name" value="Zinc finger 45-like"/>
    <property type="match status" value="1"/>
</dbReference>
<evidence type="ECO:0000259" key="9">
    <source>
        <dbReference type="PROSITE" id="PS50157"/>
    </source>
</evidence>
<dbReference type="PANTHER" id="PTHR40626">
    <property type="entry name" value="MIP31509P"/>
    <property type="match status" value="1"/>
</dbReference>
<evidence type="ECO:0000313" key="10">
    <source>
        <dbReference type="EMBL" id="TPX07982.1"/>
    </source>
</evidence>
<organism evidence="10 11">
    <name type="scientific">Thyridium curvatum</name>
    <dbReference type="NCBI Taxonomy" id="1093900"/>
    <lineage>
        <taxon>Eukaryota</taxon>
        <taxon>Fungi</taxon>
        <taxon>Dikarya</taxon>
        <taxon>Ascomycota</taxon>
        <taxon>Pezizomycotina</taxon>
        <taxon>Sordariomycetes</taxon>
        <taxon>Sordariomycetidae</taxon>
        <taxon>Thyridiales</taxon>
        <taxon>Thyridiaceae</taxon>
        <taxon>Thyridium</taxon>
    </lineage>
</organism>
<sequence>MSSPQDGVAEEVVVQPPPREAKRFQCPRCQRSFSRLEHLQRHDRTHTQERPFACHLCTSRFTRSDLLIRHERLSHNKDKRRESGHAVRPRKSARRPENASAGRESREQDLTGEVERSQHESVEVTQAFVDVTPGVGVHEYQSPLETLSLAAEQSAFHDGLVTSAPSQPFHGNIPHAAGFAAPMAVLGTEAAPILGDLDVSFDSFAAFLETEALSNNLFPSSMATNEQPMPLFPFANFPNVNETYYNPGVPNVPAFAAQTQNPVEEQTSFSRFGSRLPSLQPEDDPCKHARKVCDISSEDRDLILSKISQFPGIVSRYFHLPTRMSLARYIRAYIDGFQEHLPFLHIPSMTVDNSAVEVLLAMAAVGAQYCFEAEKGLELFHVARAIATERIRQRDVKIASVHRSVEQDASDYSVTSAVSSPALTHPLNGPLGLPSDPGSAATTTSAPADDLMQSAQALLILMAMATWAKHKEILREALSIQSVLASIVRDDGLRIPQSDDQRCQSWEEWARQETVLRTKYIVFCFFNLHSIVYDIPPLLLNSEIDMVLPSGSAEFKAGSATRWEEAMARADKPCLFQDALRWLFTSDDNQYMLGCHSSLGNYVLIHAIIQHIFMVRQTARCRFVSPELEVDDVAPLEQALRRWQLSWKSSPESSIDPVDPNGPVAFNSTALLRLAYIRLNMDTGPGRALGTRDPVQIAHALRDMPAIRRTPKLVRALLHSAHALSIPVKIGVRLVAKTQAFIWSIQHSLCSLECALVLSKWLEAVGNPNPPISDDERKILSIVKTMLDETEFGVPPGSSIDSPETAQALNAG</sequence>
<dbReference type="GO" id="GO:0000978">
    <property type="term" value="F:RNA polymerase II cis-regulatory region sequence-specific DNA binding"/>
    <property type="evidence" value="ECO:0007669"/>
    <property type="project" value="InterPro"/>
</dbReference>
<comment type="caution">
    <text evidence="10">The sequence shown here is derived from an EMBL/GenBank/DDBJ whole genome shotgun (WGS) entry which is preliminary data.</text>
</comment>
<evidence type="ECO:0000313" key="11">
    <source>
        <dbReference type="Proteomes" id="UP000319257"/>
    </source>
</evidence>
<protein>
    <recommendedName>
        <fullName evidence="9">C2H2-type domain-containing protein</fullName>
    </recommendedName>
</protein>
<evidence type="ECO:0000256" key="3">
    <source>
        <dbReference type="ARBA" id="ARBA00022737"/>
    </source>
</evidence>
<dbReference type="InterPro" id="IPR051059">
    <property type="entry name" value="VerF-like"/>
</dbReference>
<evidence type="ECO:0000256" key="6">
    <source>
        <dbReference type="ARBA" id="ARBA00023242"/>
    </source>
</evidence>
<feature type="region of interest" description="Disordered" evidence="8">
    <location>
        <begin position="72"/>
        <end position="122"/>
    </location>
</feature>
<dbReference type="CDD" id="cd12148">
    <property type="entry name" value="fungal_TF_MHR"/>
    <property type="match status" value="1"/>
</dbReference>